<evidence type="ECO:0008006" key="3">
    <source>
        <dbReference type="Google" id="ProtNLM"/>
    </source>
</evidence>
<dbReference type="Proteomes" id="UP001385951">
    <property type="component" value="Unassembled WGS sequence"/>
</dbReference>
<organism evidence="1 2">
    <name type="scientific">Cerrena zonata</name>
    <dbReference type="NCBI Taxonomy" id="2478898"/>
    <lineage>
        <taxon>Eukaryota</taxon>
        <taxon>Fungi</taxon>
        <taxon>Dikarya</taxon>
        <taxon>Basidiomycota</taxon>
        <taxon>Agaricomycotina</taxon>
        <taxon>Agaricomycetes</taxon>
        <taxon>Polyporales</taxon>
        <taxon>Cerrenaceae</taxon>
        <taxon>Cerrena</taxon>
    </lineage>
</organism>
<dbReference type="EMBL" id="JASBNA010000001">
    <property type="protein sequence ID" value="KAK7696486.1"/>
    <property type="molecule type" value="Genomic_DNA"/>
</dbReference>
<dbReference type="AlphaFoldDB" id="A0AAW0GSH5"/>
<protein>
    <recommendedName>
        <fullName evidence="3">Ribosomal protein L32</fullName>
    </recommendedName>
</protein>
<proteinExistence type="predicted"/>
<keyword evidence="2" id="KW-1185">Reference proteome</keyword>
<name>A0AAW0GSH5_9APHY</name>
<evidence type="ECO:0000313" key="2">
    <source>
        <dbReference type="Proteomes" id="UP001385951"/>
    </source>
</evidence>
<evidence type="ECO:0000313" key="1">
    <source>
        <dbReference type="EMBL" id="KAK7696486.1"/>
    </source>
</evidence>
<sequence length="80" mass="9054">MQESIVPGHLLRTFKSQNKNKGGSREGDAERVVHAVCMRISKIWPLTVPIKRKVCLLKSGFYASPKLGYVTKRGYFSDSR</sequence>
<reference evidence="1 2" key="1">
    <citation type="submission" date="2022-09" db="EMBL/GenBank/DDBJ databases">
        <authorList>
            <person name="Palmer J.M."/>
        </authorList>
    </citation>
    <scope>NUCLEOTIDE SEQUENCE [LARGE SCALE GENOMIC DNA]</scope>
    <source>
        <strain evidence="1 2">DSM 7382</strain>
    </source>
</reference>
<accession>A0AAW0GSH5</accession>
<gene>
    <name evidence="1" type="ORF">QCA50_001143</name>
</gene>
<comment type="caution">
    <text evidence="1">The sequence shown here is derived from an EMBL/GenBank/DDBJ whole genome shotgun (WGS) entry which is preliminary data.</text>
</comment>